<comment type="caution">
    <text evidence="3">The sequence shown here is derived from an EMBL/GenBank/DDBJ whole genome shotgun (WGS) entry which is preliminary data.</text>
</comment>
<proteinExistence type="predicted"/>
<reference evidence="3" key="1">
    <citation type="submission" date="2022-01" db="EMBL/GenBank/DDBJ databases">
        <title>Comparative genomics reveals a dynamic genome evolution in the ectomycorrhizal milk-cap (Lactarius) mushrooms.</title>
        <authorList>
            <consortium name="DOE Joint Genome Institute"/>
            <person name="Lebreton A."/>
            <person name="Tang N."/>
            <person name="Kuo A."/>
            <person name="LaButti K."/>
            <person name="Drula E."/>
            <person name="Barry K."/>
            <person name="Clum A."/>
            <person name="Lipzen A."/>
            <person name="Mousain D."/>
            <person name="Ng V."/>
            <person name="Wang R."/>
            <person name="Wang X."/>
            <person name="Dai Y."/>
            <person name="Henrissat B."/>
            <person name="Grigoriev I.V."/>
            <person name="Guerin-Laguette A."/>
            <person name="Yu F."/>
            <person name="Martin F.M."/>
        </authorList>
    </citation>
    <scope>NUCLEOTIDE SEQUENCE</scope>
    <source>
        <strain evidence="3">QP</strain>
    </source>
</reference>
<dbReference type="EMBL" id="JAKELL010000204">
    <property type="protein sequence ID" value="KAH8978788.1"/>
    <property type="molecule type" value="Genomic_DNA"/>
</dbReference>
<keyword evidence="4" id="KW-1185">Reference proteome</keyword>
<keyword evidence="1" id="KW-0862">Zinc</keyword>
<keyword evidence="1" id="KW-0479">Metal-binding</keyword>
<dbReference type="GO" id="GO:0003676">
    <property type="term" value="F:nucleic acid binding"/>
    <property type="evidence" value="ECO:0007669"/>
    <property type="project" value="InterPro"/>
</dbReference>
<evidence type="ECO:0000313" key="4">
    <source>
        <dbReference type="Proteomes" id="UP001201163"/>
    </source>
</evidence>
<dbReference type="Proteomes" id="UP001201163">
    <property type="component" value="Unassembled WGS sequence"/>
</dbReference>
<name>A0AAD4L3J2_9AGAM</name>
<organism evidence="3 4">
    <name type="scientific">Lactarius akahatsu</name>
    <dbReference type="NCBI Taxonomy" id="416441"/>
    <lineage>
        <taxon>Eukaryota</taxon>
        <taxon>Fungi</taxon>
        <taxon>Dikarya</taxon>
        <taxon>Basidiomycota</taxon>
        <taxon>Agaricomycotina</taxon>
        <taxon>Agaricomycetes</taxon>
        <taxon>Russulales</taxon>
        <taxon>Russulaceae</taxon>
        <taxon>Lactarius</taxon>
    </lineage>
</organism>
<protein>
    <recommendedName>
        <fullName evidence="2">CCHC-type domain-containing protein</fullName>
    </recommendedName>
</protein>
<dbReference type="GO" id="GO:0008270">
    <property type="term" value="F:zinc ion binding"/>
    <property type="evidence" value="ECO:0007669"/>
    <property type="project" value="UniProtKB-KW"/>
</dbReference>
<gene>
    <name evidence="3" type="ORF">EDB92DRAFT_1807083</name>
</gene>
<dbReference type="InterPro" id="IPR001878">
    <property type="entry name" value="Znf_CCHC"/>
</dbReference>
<evidence type="ECO:0000256" key="1">
    <source>
        <dbReference type="PROSITE-ProRule" id="PRU00047"/>
    </source>
</evidence>
<keyword evidence="1" id="KW-0863">Zinc-finger</keyword>
<evidence type="ECO:0000259" key="2">
    <source>
        <dbReference type="PROSITE" id="PS50158"/>
    </source>
</evidence>
<accession>A0AAD4L3J2</accession>
<dbReference type="AlphaFoldDB" id="A0AAD4L3J2"/>
<evidence type="ECO:0000313" key="3">
    <source>
        <dbReference type="EMBL" id="KAH8978788.1"/>
    </source>
</evidence>
<sequence length="70" mass="7488">CEGPKLWDGSAACARKNEQGKLVTTDGYPICFDWQVPRGCSSSSHPNRHRCSGCGKQGHGAQACPQVEKA</sequence>
<feature type="non-terminal residue" evidence="3">
    <location>
        <position position="1"/>
    </location>
</feature>
<dbReference type="PROSITE" id="PS50158">
    <property type="entry name" value="ZF_CCHC"/>
    <property type="match status" value="1"/>
</dbReference>
<feature type="domain" description="CCHC-type" evidence="2">
    <location>
        <begin position="50"/>
        <end position="66"/>
    </location>
</feature>